<dbReference type="InterPro" id="IPR029753">
    <property type="entry name" value="D-isomer_DH_CS"/>
</dbReference>
<sequence>MTDKVLITGPSLAPTAVTLLEAAGLEPVYVPAYSQGDGLIDAVRGARPVGIISRMGRIDAPVFEAAPDLRVISKHGVGVDNINIALASSYGVPVLVATGANAVSVAEHAMALLFAVAKKLVPLDAGLRAGRWEKPGFKGRELAGSSIGLVAFGAIARQTAVFAKAFGMEVYAYDPFASDAAFMETGVTRIESLDDLVSRCDVISLHAPLTPETRAMINAERLTLMKPGAIIINTARGALIDEAALSAALAEGRIAGAGLDSFAQEPPAADHPFWSEPRLVLTPHIGGVTEAANTRVGVEAAQGIIDILAGRPVPPARIINGPALAHGKSDA</sequence>
<keyword evidence="8" id="KW-1185">Reference proteome</keyword>
<evidence type="ECO:0000259" key="5">
    <source>
        <dbReference type="Pfam" id="PF00389"/>
    </source>
</evidence>
<dbReference type="AlphaFoldDB" id="A0A844HHM0"/>
<evidence type="ECO:0000256" key="4">
    <source>
        <dbReference type="RuleBase" id="RU003719"/>
    </source>
</evidence>
<dbReference type="CDD" id="cd12173">
    <property type="entry name" value="PGDH_4"/>
    <property type="match status" value="1"/>
</dbReference>
<dbReference type="GO" id="GO:0016616">
    <property type="term" value="F:oxidoreductase activity, acting on the CH-OH group of donors, NAD or NADP as acceptor"/>
    <property type="evidence" value="ECO:0007669"/>
    <property type="project" value="InterPro"/>
</dbReference>
<dbReference type="PROSITE" id="PS00671">
    <property type="entry name" value="D_2_HYDROXYACID_DH_3"/>
    <property type="match status" value="1"/>
</dbReference>
<evidence type="ECO:0000259" key="6">
    <source>
        <dbReference type="Pfam" id="PF02826"/>
    </source>
</evidence>
<evidence type="ECO:0000313" key="8">
    <source>
        <dbReference type="Proteomes" id="UP000449846"/>
    </source>
</evidence>
<keyword evidence="2 4" id="KW-0560">Oxidoreductase</keyword>
<dbReference type="InterPro" id="IPR006140">
    <property type="entry name" value="D-isomer_DH_NAD-bd"/>
</dbReference>
<proteinExistence type="inferred from homology"/>
<dbReference type="PROSITE" id="PS00670">
    <property type="entry name" value="D_2_HYDROXYACID_DH_2"/>
    <property type="match status" value="1"/>
</dbReference>
<dbReference type="Pfam" id="PF00389">
    <property type="entry name" value="2-Hacid_dh"/>
    <property type="match status" value="1"/>
</dbReference>
<dbReference type="SUPFAM" id="SSF51735">
    <property type="entry name" value="NAD(P)-binding Rossmann-fold domains"/>
    <property type="match status" value="1"/>
</dbReference>
<dbReference type="PANTHER" id="PTHR42789">
    <property type="entry name" value="D-ISOMER SPECIFIC 2-HYDROXYACID DEHYDROGENASE FAMILY PROTEIN (AFU_ORTHOLOGUE AFUA_6G10090)"/>
    <property type="match status" value="1"/>
</dbReference>
<organism evidence="7 8">
    <name type="scientific">Paracoccus litorisediminis</name>
    <dbReference type="NCBI Taxonomy" id="2006130"/>
    <lineage>
        <taxon>Bacteria</taxon>
        <taxon>Pseudomonadati</taxon>
        <taxon>Pseudomonadota</taxon>
        <taxon>Alphaproteobacteria</taxon>
        <taxon>Rhodobacterales</taxon>
        <taxon>Paracoccaceae</taxon>
        <taxon>Paracoccus</taxon>
    </lineage>
</organism>
<accession>A0A844HHM0</accession>
<name>A0A844HHM0_9RHOB</name>
<dbReference type="PANTHER" id="PTHR42789:SF1">
    <property type="entry name" value="D-ISOMER SPECIFIC 2-HYDROXYACID DEHYDROGENASE FAMILY PROTEIN (AFU_ORTHOLOGUE AFUA_6G10090)"/>
    <property type="match status" value="1"/>
</dbReference>
<evidence type="ECO:0000256" key="3">
    <source>
        <dbReference type="ARBA" id="ARBA00023027"/>
    </source>
</evidence>
<dbReference type="GO" id="GO:0051287">
    <property type="term" value="F:NAD binding"/>
    <property type="evidence" value="ECO:0007669"/>
    <property type="project" value="InterPro"/>
</dbReference>
<dbReference type="Pfam" id="PF02826">
    <property type="entry name" value="2-Hacid_dh_C"/>
    <property type="match status" value="1"/>
</dbReference>
<dbReference type="FunFam" id="3.40.50.720:FF:000203">
    <property type="entry name" value="D-3-phosphoglycerate dehydrogenase (SerA)"/>
    <property type="match status" value="1"/>
</dbReference>
<feature type="domain" description="D-isomer specific 2-hydroxyacid dehydrogenase catalytic" evidence="5">
    <location>
        <begin position="5"/>
        <end position="314"/>
    </location>
</feature>
<feature type="domain" description="D-isomer specific 2-hydroxyacid dehydrogenase NAD-binding" evidence="6">
    <location>
        <begin position="110"/>
        <end position="286"/>
    </location>
</feature>
<dbReference type="InterPro" id="IPR006139">
    <property type="entry name" value="D-isomer_2_OHA_DH_cat_dom"/>
</dbReference>
<comment type="caution">
    <text evidence="7">The sequence shown here is derived from an EMBL/GenBank/DDBJ whole genome shotgun (WGS) entry which is preliminary data.</text>
</comment>
<protein>
    <submittedName>
        <fullName evidence="7">Hydroxyacid dehydrogenase</fullName>
    </submittedName>
</protein>
<comment type="similarity">
    <text evidence="1 4">Belongs to the D-isomer specific 2-hydroxyacid dehydrogenase family.</text>
</comment>
<evidence type="ECO:0000256" key="2">
    <source>
        <dbReference type="ARBA" id="ARBA00023002"/>
    </source>
</evidence>
<dbReference type="SUPFAM" id="SSF52283">
    <property type="entry name" value="Formate/glycerate dehydrogenase catalytic domain-like"/>
    <property type="match status" value="1"/>
</dbReference>
<keyword evidence="3" id="KW-0520">NAD</keyword>
<dbReference type="RefSeq" id="WP_155039286.1">
    <property type="nucleotide sequence ID" value="NZ_JBHGCD010000003.1"/>
</dbReference>
<evidence type="ECO:0000313" key="7">
    <source>
        <dbReference type="EMBL" id="MTH59336.1"/>
    </source>
</evidence>
<evidence type="ECO:0000256" key="1">
    <source>
        <dbReference type="ARBA" id="ARBA00005854"/>
    </source>
</evidence>
<dbReference type="InterPro" id="IPR050857">
    <property type="entry name" value="D-2-hydroxyacid_DH"/>
</dbReference>
<dbReference type="OrthoDB" id="9793626at2"/>
<reference evidence="7 8" key="1">
    <citation type="submission" date="2019-11" db="EMBL/GenBank/DDBJ databases">
        <authorList>
            <person name="Dong K."/>
        </authorList>
    </citation>
    <scope>NUCLEOTIDE SEQUENCE [LARGE SCALE GENOMIC DNA]</scope>
    <source>
        <strain evidence="7 8">NBRC 112902</strain>
    </source>
</reference>
<gene>
    <name evidence="7" type="ORF">GL300_08935</name>
</gene>
<dbReference type="InterPro" id="IPR036291">
    <property type="entry name" value="NAD(P)-bd_dom_sf"/>
</dbReference>
<dbReference type="Proteomes" id="UP000449846">
    <property type="component" value="Unassembled WGS sequence"/>
</dbReference>
<dbReference type="Gene3D" id="3.40.50.720">
    <property type="entry name" value="NAD(P)-binding Rossmann-like Domain"/>
    <property type="match status" value="2"/>
</dbReference>
<dbReference type="EMBL" id="WMIG01000003">
    <property type="protein sequence ID" value="MTH59336.1"/>
    <property type="molecule type" value="Genomic_DNA"/>
</dbReference>